<proteinExistence type="predicted"/>
<dbReference type="InterPro" id="IPR026960">
    <property type="entry name" value="RVT-Znf"/>
</dbReference>
<name>A0AAV9KT17_9SOLN</name>
<feature type="domain" description="Reverse transcriptase zinc-binding" evidence="1">
    <location>
        <begin position="103"/>
        <end position="184"/>
    </location>
</feature>
<evidence type="ECO:0000259" key="1">
    <source>
        <dbReference type="Pfam" id="PF13966"/>
    </source>
</evidence>
<comment type="caution">
    <text evidence="2">The sequence shown here is derived from an EMBL/GenBank/DDBJ whole genome shotgun (WGS) entry which is preliminary data.</text>
</comment>
<dbReference type="EMBL" id="JAWPEI010000009">
    <property type="protein sequence ID" value="KAK4716606.1"/>
    <property type="molecule type" value="Genomic_DNA"/>
</dbReference>
<dbReference type="AlphaFoldDB" id="A0AAV9KT17"/>
<organism evidence="2 3">
    <name type="scientific">Solanum pinnatisectum</name>
    <name type="common">tansyleaf nightshade</name>
    <dbReference type="NCBI Taxonomy" id="50273"/>
    <lineage>
        <taxon>Eukaryota</taxon>
        <taxon>Viridiplantae</taxon>
        <taxon>Streptophyta</taxon>
        <taxon>Embryophyta</taxon>
        <taxon>Tracheophyta</taxon>
        <taxon>Spermatophyta</taxon>
        <taxon>Magnoliopsida</taxon>
        <taxon>eudicotyledons</taxon>
        <taxon>Gunneridae</taxon>
        <taxon>Pentapetalae</taxon>
        <taxon>asterids</taxon>
        <taxon>lamiids</taxon>
        <taxon>Solanales</taxon>
        <taxon>Solanaceae</taxon>
        <taxon>Solanoideae</taxon>
        <taxon>Solaneae</taxon>
        <taxon>Solanum</taxon>
    </lineage>
</organism>
<gene>
    <name evidence="2" type="ORF">R3W88_014944</name>
</gene>
<keyword evidence="3" id="KW-1185">Reference proteome</keyword>
<reference evidence="2 3" key="1">
    <citation type="submission" date="2023-10" db="EMBL/GenBank/DDBJ databases">
        <title>Genome-Wide Identification Analysis in wild type Solanum Pinnatisectum Reveals Some Genes Defensing Phytophthora Infestans.</title>
        <authorList>
            <person name="Sun C."/>
        </authorList>
    </citation>
    <scope>NUCLEOTIDE SEQUENCE [LARGE SCALE GENOMIC DNA]</scope>
    <source>
        <strain evidence="2">LQN</strain>
        <tissue evidence="2">Leaf</tissue>
    </source>
</reference>
<evidence type="ECO:0000313" key="2">
    <source>
        <dbReference type="EMBL" id="KAK4716606.1"/>
    </source>
</evidence>
<dbReference type="Pfam" id="PF13966">
    <property type="entry name" value="zf-RVT"/>
    <property type="match status" value="1"/>
</dbReference>
<protein>
    <recommendedName>
        <fullName evidence="1">Reverse transcriptase zinc-binding domain-containing protein</fullName>
    </recommendedName>
</protein>
<sequence>MLQARDVIDQEIWWEPRCGRSSLWYDIWSQLGALYYVLPINHNLDENIEEVNQITINGRWNFTLLKKLFTEEVCKKILKVLGNYLVAEDKYVTWWMPNAKGRFTVRSSWEIVRHRKEPQEGIMNIWEKGIPLKVSFMMWRVWMQRIPIGEVLVKFRITDSVICYCCDQNVQESFTHLFSHVPVQYQHSLFGSFGRGETLSSMEVRCLNSLW</sequence>
<accession>A0AAV9KT17</accession>
<dbReference type="Proteomes" id="UP001311915">
    <property type="component" value="Unassembled WGS sequence"/>
</dbReference>
<evidence type="ECO:0000313" key="3">
    <source>
        <dbReference type="Proteomes" id="UP001311915"/>
    </source>
</evidence>